<dbReference type="EMBL" id="SPNV01000168">
    <property type="protein sequence ID" value="KAF5859353.1"/>
    <property type="molecule type" value="Genomic_DNA"/>
</dbReference>
<protein>
    <submittedName>
        <fullName evidence="1">Uncharacterized protein</fullName>
    </submittedName>
</protein>
<dbReference type="SUPFAM" id="SSF51735">
    <property type="entry name" value="NAD(P)-binding Rossmann-fold domains"/>
    <property type="match status" value="1"/>
</dbReference>
<name>A0A8H6E5N2_PETAA</name>
<proteinExistence type="predicted"/>
<evidence type="ECO:0000313" key="1">
    <source>
        <dbReference type="EMBL" id="KAF5859353.1"/>
    </source>
</evidence>
<gene>
    <name evidence="1" type="ORF">ETB97_002964</name>
</gene>
<dbReference type="AlphaFoldDB" id="A0A8H6E5N2"/>
<reference evidence="1 2" key="1">
    <citation type="submission" date="2019-04" db="EMBL/GenBank/DDBJ databases">
        <title>Aspergillus burnettii sp. nov., novel species from soil in southeast Queensland.</title>
        <authorList>
            <person name="Gilchrist C.L.M."/>
            <person name="Pitt J.I."/>
            <person name="Lange L."/>
            <person name="Lacey H.J."/>
            <person name="Vuong D."/>
            <person name="Midgley D.J."/>
            <person name="Greenfield P."/>
            <person name="Bradbury M."/>
            <person name="Lacey E."/>
            <person name="Busk P.K."/>
            <person name="Pilgaard B."/>
            <person name="Chooi Y.H."/>
            <person name="Piggott A.M."/>
        </authorList>
    </citation>
    <scope>NUCLEOTIDE SEQUENCE [LARGE SCALE GENOMIC DNA]</scope>
    <source>
        <strain evidence="1 2">FRR 5400</strain>
    </source>
</reference>
<accession>A0A8H6E5N2</accession>
<sequence length="121" mass="13207">MVCPALDTSIDDAKTLFGATQAFAPLVIAAKGTIVNVCSIPGLLYAPWKGERECIPFNVKVLSLVTGSVAINVMSLDNIHLPANSLYKKSIHQIQKRDVGEDVQGKISPGRLLQRQWRMMS</sequence>
<evidence type="ECO:0000313" key="2">
    <source>
        <dbReference type="Proteomes" id="UP000541154"/>
    </source>
</evidence>
<comment type="caution">
    <text evidence="1">The sequence shown here is derived from an EMBL/GenBank/DDBJ whole genome shotgun (WGS) entry which is preliminary data.</text>
</comment>
<keyword evidence="2" id="KW-1185">Reference proteome</keyword>
<organism evidence="1 2">
    <name type="scientific">Petromyces alliaceus</name>
    <name type="common">Aspergillus alliaceus</name>
    <dbReference type="NCBI Taxonomy" id="209559"/>
    <lineage>
        <taxon>Eukaryota</taxon>
        <taxon>Fungi</taxon>
        <taxon>Dikarya</taxon>
        <taxon>Ascomycota</taxon>
        <taxon>Pezizomycotina</taxon>
        <taxon>Eurotiomycetes</taxon>
        <taxon>Eurotiomycetidae</taxon>
        <taxon>Eurotiales</taxon>
        <taxon>Aspergillaceae</taxon>
        <taxon>Aspergillus</taxon>
        <taxon>Aspergillus subgen. Circumdati</taxon>
    </lineage>
</organism>
<dbReference type="InterPro" id="IPR036291">
    <property type="entry name" value="NAD(P)-bd_dom_sf"/>
</dbReference>
<dbReference type="Proteomes" id="UP000541154">
    <property type="component" value="Unassembled WGS sequence"/>
</dbReference>